<accession>A0A0G1DLU0</accession>
<protein>
    <submittedName>
        <fullName evidence="2">Uncharacterized protein</fullName>
    </submittedName>
</protein>
<proteinExistence type="predicted"/>
<gene>
    <name evidence="2" type="ORF">UV42_C0019G0030</name>
</gene>
<feature type="region of interest" description="Disordered" evidence="1">
    <location>
        <begin position="102"/>
        <end position="125"/>
    </location>
</feature>
<evidence type="ECO:0000256" key="1">
    <source>
        <dbReference type="SAM" id="MobiDB-lite"/>
    </source>
</evidence>
<reference evidence="2 3" key="1">
    <citation type="journal article" date="2015" name="Nature">
        <title>rRNA introns, odd ribosomes, and small enigmatic genomes across a large radiation of phyla.</title>
        <authorList>
            <person name="Brown C.T."/>
            <person name="Hug L.A."/>
            <person name="Thomas B.C."/>
            <person name="Sharon I."/>
            <person name="Castelle C.J."/>
            <person name="Singh A."/>
            <person name="Wilkins M.J."/>
            <person name="Williams K.H."/>
            <person name="Banfield J.F."/>
        </authorList>
    </citation>
    <scope>NUCLEOTIDE SEQUENCE [LARGE SCALE GENOMIC DNA]</scope>
</reference>
<evidence type="ECO:0000313" key="3">
    <source>
        <dbReference type="Proteomes" id="UP000033867"/>
    </source>
</evidence>
<organism evidence="2 3">
    <name type="scientific">Candidatus Magasanikbacteria bacterium GW2011_GWE2_42_7</name>
    <dbReference type="NCBI Taxonomy" id="1619052"/>
    <lineage>
        <taxon>Bacteria</taxon>
        <taxon>Candidatus Magasanikiibacteriota</taxon>
    </lineage>
</organism>
<sequence>MNRSEKHPLGPNLDELEQVQKEINNAFPAYDDNGELAQQMDLAKKGGNKSAEAGTIGTLPKDEAAQIAEFQQQIASVPDTADDGELQRAMDTASVNTDISIAEQTPSMSPLPKPPAKKTSWYKFW</sequence>
<comment type="caution">
    <text evidence="2">The sequence shown here is derived from an EMBL/GenBank/DDBJ whole genome shotgun (WGS) entry which is preliminary data.</text>
</comment>
<dbReference type="AlphaFoldDB" id="A0A0G1DLU0"/>
<dbReference type="Proteomes" id="UP000033867">
    <property type="component" value="Unassembled WGS sequence"/>
</dbReference>
<dbReference type="EMBL" id="LCEK01000019">
    <property type="protein sequence ID" value="KKS71806.1"/>
    <property type="molecule type" value="Genomic_DNA"/>
</dbReference>
<name>A0A0G1DLU0_9BACT</name>
<evidence type="ECO:0000313" key="2">
    <source>
        <dbReference type="EMBL" id="KKS71806.1"/>
    </source>
</evidence>